<dbReference type="EMBL" id="LGRX02020538">
    <property type="protein sequence ID" value="KAK3257414.1"/>
    <property type="molecule type" value="Genomic_DNA"/>
</dbReference>
<accession>A0AAE0FD48</accession>
<dbReference type="PANTHER" id="PTHR37909">
    <property type="entry name" value="S-ADENOSYL-L-METHIONINE-DEPENDENT METHYLTRANSFERASES SUPERFAMILY PROTEIN"/>
    <property type="match status" value="1"/>
</dbReference>
<name>A0AAE0FD48_9CHLO</name>
<feature type="non-terminal residue" evidence="1">
    <location>
        <position position="217"/>
    </location>
</feature>
<evidence type="ECO:0008006" key="3">
    <source>
        <dbReference type="Google" id="ProtNLM"/>
    </source>
</evidence>
<dbReference type="Proteomes" id="UP001190700">
    <property type="component" value="Unassembled WGS sequence"/>
</dbReference>
<comment type="caution">
    <text evidence="1">The sequence shown here is derived from an EMBL/GenBank/DDBJ whole genome shotgun (WGS) entry which is preliminary data.</text>
</comment>
<gene>
    <name evidence="1" type="ORF">CYMTET_33498</name>
</gene>
<dbReference type="Gene3D" id="3.40.50.150">
    <property type="entry name" value="Vaccinia Virus protein VP39"/>
    <property type="match status" value="1"/>
</dbReference>
<keyword evidence="2" id="KW-1185">Reference proteome</keyword>
<dbReference type="PANTHER" id="PTHR37909:SF1">
    <property type="entry name" value="S-ADENOSYL-L-METHIONINE-DEPENDENT METHYLTRANSFERASES SUPERFAMILY PROTEIN"/>
    <property type="match status" value="1"/>
</dbReference>
<protein>
    <recommendedName>
        <fullName evidence="3">Methyltransferase</fullName>
    </recommendedName>
</protein>
<organism evidence="1 2">
    <name type="scientific">Cymbomonas tetramitiformis</name>
    <dbReference type="NCBI Taxonomy" id="36881"/>
    <lineage>
        <taxon>Eukaryota</taxon>
        <taxon>Viridiplantae</taxon>
        <taxon>Chlorophyta</taxon>
        <taxon>Pyramimonadophyceae</taxon>
        <taxon>Pyramimonadales</taxon>
        <taxon>Pyramimonadaceae</taxon>
        <taxon>Cymbomonas</taxon>
    </lineage>
</organism>
<evidence type="ECO:0000313" key="2">
    <source>
        <dbReference type="Proteomes" id="UP001190700"/>
    </source>
</evidence>
<dbReference type="SUPFAM" id="SSF53335">
    <property type="entry name" value="S-adenosyl-L-methionine-dependent methyltransferases"/>
    <property type="match status" value="1"/>
</dbReference>
<reference evidence="1 2" key="1">
    <citation type="journal article" date="2015" name="Genome Biol. Evol.">
        <title>Comparative Genomics of a Bacterivorous Green Alga Reveals Evolutionary Causalities and Consequences of Phago-Mixotrophic Mode of Nutrition.</title>
        <authorList>
            <person name="Burns J.A."/>
            <person name="Paasch A."/>
            <person name="Narechania A."/>
            <person name="Kim E."/>
        </authorList>
    </citation>
    <scope>NUCLEOTIDE SEQUENCE [LARGE SCALE GENOMIC DNA]</scope>
    <source>
        <strain evidence="1 2">PLY_AMNH</strain>
    </source>
</reference>
<sequence length="217" mass="24467">MPSDDEAASRTTLIKTRERPLEGRWWPWGAKPHEEPMAQSLPEAAEQRLLSEARRRPHEKCPPGVGGVYCNFTTKEIPALKYQPDVYSGLELQPLDLSGWSPNYTVYEKAVQLTRPRLAVEVGVWKGRSATYIAHAMMNVTGGGLLLCVDTWLGALEFWTLRFSGGYQDPTRDLALRNGYPQIYYTFLSNVVQSNLKEVIQPLPMTSRTAAELLENL</sequence>
<evidence type="ECO:0000313" key="1">
    <source>
        <dbReference type="EMBL" id="KAK3257414.1"/>
    </source>
</evidence>
<proteinExistence type="predicted"/>
<dbReference type="AlphaFoldDB" id="A0AAE0FD48"/>
<dbReference type="InterPro" id="IPR029063">
    <property type="entry name" value="SAM-dependent_MTases_sf"/>
</dbReference>